<protein>
    <submittedName>
        <fullName evidence="2">NAD(P)H-binding protein</fullName>
    </submittedName>
</protein>
<dbReference type="RefSeq" id="WP_254160178.1">
    <property type="nucleotide sequence ID" value="NZ_JAHESF010000002.1"/>
</dbReference>
<comment type="caution">
    <text evidence="2">The sequence shown here is derived from an EMBL/GenBank/DDBJ whole genome shotgun (WGS) entry which is preliminary data.</text>
</comment>
<organism evidence="2 3">
    <name type="scientific">Chryseosolibacter histidini</name>
    <dbReference type="NCBI Taxonomy" id="2782349"/>
    <lineage>
        <taxon>Bacteria</taxon>
        <taxon>Pseudomonadati</taxon>
        <taxon>Bacteroidota</taxon>
        <taxon>Cytophagia</taxon>
        <taxon>Cytophagales</taxon>
        <taxon>Chryseotaleaceae</taxon>
        <taxon>Chryseosolibacter</taxon>
    </lineage>
</organism>
<dbReference type="InterPro" id="IPR016040">
    <property type="entry name" value="NAD(P)-bd_dom"/>
</dbReference>
<dbReference type="AlphaFoldDB" id="A0AAP2DKP4"/>
<evidence type="ECO:0000259" key="1">
    <source>
        <dbReference type="Pfam" id="PF13460"/>
    </source>
</evidence>
<dbReference type="Gene3D" id="3.40.50.720">
    <property type="entry name" value="NAD(P)-binding Rossmann-like Domain"/>
    <property type="match status" value="1"/>
</dbReference>
<dbReference type="Proteomes" id="UP001319200">
    <property type="component" value="Unassembled WGS sequence"/>
</dbReference>
<reference evidence="2 3" key="1">
    <citation type="submission" date="2021-05" db="EMBL/GenBank/DDBJ databases">
        <title>A Polyphasic approach of four new species of the genus Ohtaekwangia: Ohtaekwangia histidinii sp. nov., Ohtaekwangia cretensis sp. nov., Ohtaekwangia indiensis sp. nov., Ohtaekwangia reichenbachii sp. nov. from diverse environment.</title>
        <authorList>
            <person name="Octaviana S."/>
        </authorList>
    </citation>
    <scope>NUCLEOTIDE SEQUENCE [LARGE SCALE GENOMIC DNA]</scope>
    <source>
        <strain evidence="2 3">PWU4</strain>
    </source>
</reference>
<evidence type="ECO:0000313" key="3">
    <source>
        <dbReference type="Proteomes" id="UP001319200"/>
    </source>
</evidence>
<dbReference type="Pfam" id="PF13460">
    <property type="entry name" value="NAD_binding_10"/>
    <property type="match status" value="1"/>
</dbReference>
<evidence type="ECO:0000313" key="2">
    <source>
        <dbReference type="EMBL" id="MBT1695639.1"/>
    </source>
</evidence>
<dbReference type="InterPro" id="IPR036291">
    <property type="entry name" value="NAD(P)-bd_dom_sf"/>
</dbReference>
<sequence length="209" mass="23283">MKVLIFGASGATGHHLVSQAVNRDHAVTAFVRFALKFDIGSDRVGIFKGDVANYQSVEDAVRNHDAVVSALGASSPWRRDLSLIAGVRNITAAMARVNVKRFIYQSFLGVSENRKEMGFLINRIVPIVLKNVIRDHEAKEEIIVSSNLNWTIVRCGMLTNGPFTGNYRDGVHLTTAAIMPSVSRADVADFMLRQLTSYQYLLRKPRIMY</sequence>
<keyword evidence="3" id="KW-1185">Reference proteome</keyword>
<feature type="domain" description="NAD(P)-binding" evidence="1">
    <location>
        <begin position="7"/>
        <end position="196"/>
    </location>
</feature>
<proteinExistence type="predicted"/>
<dbReference type="PANTHER" id="PTHR15020">
    <property type="entry name" value="FLAVIN REDUCTASE-RELATED"/>
    <property type="match status" value="1"/>
</dbReference>
<name>A0AAP2DKP4_9BACT</name>
<dbReference type="SUPFAM" id="SSF51735">
    <property type="entry name" value="NAD(P)-binding Rossmann-fold domains"/>
    <property type="match status" value="1"/>
</dbReference>
<dbReference type="EMBL" id="JAHESF010000002">
    <property type="protein sequence ID" value="MBT1695639.1"/>
    <property type="molecule type" value="Genomic_DNA"/>
</dbReference>
<dbReference type="PANTHER" id="PTHR15020:SF50">
    <property type="entry name" value="UPF0659 PROTEIN YMR090W"/>
    <property type="match status" value="1"/>
</dbReference>
<gene>
    <name evidence="2" type="ORF">KK083_02045</name>
</gene>
<accession>A0AAP2DKP4</accession>